<evidence type="ECO:0000259" key="6">
    <source>
        <dbReference type="SMART" id="SM00382"/>
    </source>
</evidence>
<evidence type="ECO:0000313" key="7">
    <source>
        <dbReference type="EMBL" id="CAL5223617.1"/>
    </source>
</evidence>
<feature type="compositionally biased region" description="Polar residues" evidence="5">
    <location>
        <begin position="975"/>
        <end position="984"/>
    </location>
</feature>
<feature type="region of interest" description="Disordered" evidence="5">
    <location>
        <begin position="47"/>
        <end position="76"/>
    </location>
</feature>
<dbReference type="Pfam" id="PF00004">
    <property type="entry name" value="AAA"/>
    <property type="match status" value="1"/>
</dbReference>
<dbReference type="PANTHER" id="PTHR23069">
    <property type="entry name" value="AAA DOMAIN-CONTAINING"/>
    <property type="match status" value="1"/>
</dbReference>
<reference evidence="7 8" key="1">
    <citation type="submission" date="2024-06" db="EMBL/GenBank/DDBJ databases">
        <authorList>
            <person name="Kraege A."/>
            <person name="Thomma B."/>
        </authorList>
    </citation>
    <scope>NUCLEOTIDE SEQUENCE [LARGE SCALE GENOMIC DNA]</scope>
</reference>
<evidence type="ECO:0000256" key="4">
    <source>
        <dbReference type="ARBA" id="ARBA00023117"/>
    </source>
</evidence>
<protein>
    <submittedName>
        <fullName evidence="7">G6158 protein</fullName>
    </submittedName>
</protein>
<dbReference type="Pfam" id="PF17862">
    <property type="entry name" value="AAA_lid_3"/>
    <property type="match status" value="1"/>
</dbReference>
<feature type="compositionally biased region" description="Polar residues" evidence="5">
    <location>
        <begin position="915"/>
        <end position="927"/>
    </location>
</feature>
<name>A0ABP1G1A8_9CHLO</name>
<organism evidence="7 8">
    <name type="scientific">Coccomyxa viridis</name>
    <dbReference type="NCBI Taxonomy" id="1274662"/>
    <lineage>
        <taxon>Eukaryota</taxon>
        <taxon>Viridiplantae</taxon>
        <taxon>Chlorophyta</taxon>
        <taxon>core chlorophytes</taxon>
        <taxon>Trebouxiophyceae</taxon>
        <taxon>Trebouxiophyceae incertae sedis</taxon>
        <taxon>Coccomyxaceae</taxon>
        <taxon>Coccomyxa</taxon>
    </lineage>
</organism>
<accession>A0ABP1G1A8</accession>
<dbReference type="SMART" id="SM00382">
    <property type="entry name" value="AAA"/>
    <property type="match status" value="1"/>
</dbReference>
<proteinExistence type="inferred from homology"/>
<gene>
    <name evidence="7" type="primary">g6158</name>
    <name evidence="7" type="ORF">VP750_LOCUS5276</name>
</gene>
<feature type="region of interest" description="Disordered" evidence="5">
    <location>
        <begin position="945"/>
        <end position="987"/>
    </location>
</feature>
<feature type="compositionally biased region" description="Polar residues" evidence="5">
    <location>
        <begin position="410"/>
        <end position="421"/>
    </location>
</feature>
<dbReference type="Gene3D" id="1.10.8.60">
    <property type="match status" value="1"/>
</dbReference>
<keyword evidence="4" id="KW-0103">Bromodomain</keyword>
<dbReference type="Proteomes" id="UP001497392">
    <property type="component" value="Unassembled WGS sequence"/>
</dbReference>
<dbReference type="InterPro" id="IPR003593">
    <property type="entry name" value="AAA+_ATPase"/>
</dbReference>
<feature type="region of interest" description="Disordered" evidence="5">
    <location>
        <begin position="906"/>
        <end position="927"/>
    </location>
</feature>
<dbReference type="EMBL" id="CAXHTA020000009">
    <property type="protein sequence ID" value="CAL5223617.1"/>
    <property type="molecule type" value="Genomic_DNA"/>
</dbReference>
<evidence type="ECO:0000256" key="5">
    <source>
        <dbReference type="SAM" id="MobiDB-lite"/>
    </source>
</evidence>
<feature type="compositionally biased region" description="Low complexity" evidence="5">
    <location>
        <begin position="504"/>
        <end position="520"/>
    </location>
</feature>
<dbReference type="InterPro" id="IPR041569">
    <property type="entry name" value="AAA_lid_3"/>
</dbReference>
<dbReference type="InterPro" id="IPR027417">
    <property type="entry name" value="P-loop_NTPase"/>
</dbReference>
<keyword evidence="8" id="KW-1185">Reference proteome</keyword>
<evidence type="ECO:0000256" key="3">
    <source>
        <dbReference type="ARBA" id="ARBA00022840"/>
    </source>
</evidence>
<feature type="region of interest" description="Disordered" evidence="5">
    <location>
        <begin position="400"/>
        <end position="442"/>
    </location>
</feature>
<feature type="region of interest" description="Disordered" evidence="5">
    <location>
        <begin position="497"/>
        <end position="520"/>
    </location>
</feature>
<sequence length="1095" mass="115933">MIATFLITQKVSNSPVDKAADCIDWPQTLAADSLWLRVAITHRAYPQSPYNPVRRRNRQLEQSHRQAKRSHQNALDDSHVRAARAVYKKACMEARMQQVDSSDDEEHFRKKEANRTERDTARLRPLILGKDGSSDGQQLPDWSSLGGLQPVIRQLKEMVILPLLYPTLYRQMGITAPRGILFHGEPGTGKTLAARALAGACARQSPKPVAFFSRKGADCLGKFSGEAERTLRMLFEEAAAKAPSIIFLDELDGLVPARGASANPGIQIYASVVSTLLALLDGISDRGDVIIIGATNRPEAVDPALRRPGRFDREVYFGLPTLEDRCAILDVHTRKWAPKPSQELLRALAAATEGYAGADLQALCTSAVMAALQRSSPEILLDPRLEEAIPLTTPCAAAAAACPPRGEDQLSGSLHSPQRASSAAMDSRQAGPPSSKGGDKQHISGASIAATGLAQGTSLVYESLQPSEQQISNEHPKPAEAARIQESMSQAAIEAGHVRHDAADPAQASTSQPAAPADAQDLTAPAEGISALGHAHPDRAPVIDPGGRLSTEAASALEALEVRACDWRKALMSAPEACARRGSMAAMSAAAAQALPAQLGHILLPTCAMALQSLHSSGVPLPAAARGAAEYAAALPAAAAARTELGETWADDEHWLRFKAAMEAAGALGADMAATSPPGGSISDKSRAPQQLRPEDAHQMCRLLLAGQGEKGQQAVAGALMKLLGSCPTVVLGLPQLMAAGSGEAGAGWLSLLHAKAGKVPQGLPLLLYLPRVEAWAYSQVHLEADQAEEEAAAVRQMQQPAAAMPFSGILDKSGRRRSFASQSGSTSSGRCDSSASGRVSIDGAAAAAAAAGDVEVVLTEACVLSEDWMLLLQALSQVAATQPVILLATAHLLPGDLHPDLLTFISGRGPPPSAQQGVHATSQLPQQQSLRNVVVLERDLPVHEPSPAWLRPGPDSDVPPTSSQPQEKGPEQRLLSTTGQHSQRVAPVQQLRAEQALSGPSKAELDRQRALQQKVSEAIRWCGYQLLGNKKLLSASKSTRAEAHKADLSIEGALRLVAVAEQASGEWIAEPPERAGHWLRDIKTDHLPPGDRES</sequence>
<dbReference type="InterPro" id="IPR003959">
    <property type="entry name" value="ATPase_AAA_core"/>
</dbReference>
<feature type="compositionally biased region" description="Basic and acidic residues" evidence="5">
    <location>
        <begin position="106"/>
        <end position="119"/>
    </location>
</feature>
<dbReference type="SUPFAM" id="SSF52540">
    <property type="entry name" value="P-loop containing nucleoside triphosphate hydrolases"/>
    <property type="match status" value="1"/>
</dbReference>
<dbReference type="InterPro" id="IPR045199">
    <property type="entry name" value="ATAD2-like"/>
</dbReference>
<comment type="similarity">
    <text evidence="1">Belongs to the AAA ATPase family.</text>
</comment>
<dbReference type="Gene3D" id="3.40.50.300">
    <property type="entry name" value="P-loop containing nucleotide triphosphate hydrolases"/>
    <property type="match status" value="1"/>
</dbReference>
<feature type="domain" description="AAA+ ATPase" evidence="6">
    <location>
        <begin position="176"/>
        <end position="321"/>
    </location>
</feature>
<keyword evidence="2" id="KW-0547">Nucleotide-binding</keyword>
<dbReference type="PROSITE" id="PS00674">
    <property type="entry name" value="AAA"/>
    <property type="match status" value="1"/>
</dbReference>
<evidence type="ECO:0000313" key="8">
    <source>
        <dbReference type="Proteomes" id="UP001497392"/>
    </source>
</evidence>
<keyword evidence="3" id="KW-0067">ATP-binding</keyword>
<dbReference type="InterPro" id="IPR003960">
    <property type="entry name" value="ATPase_AAA_CS"/>
</dbReference>
<feature type="region of interest" description="Disordered" evidence="5">
    <location>
        <begin position="98"/>
        <end position="119"/>
    </location>
</feature>
<evidence type="ECO:0000256" key="2">
    <source>
        <dbReference type="ARBA" id="ARBA00022741"/>
    </source>
</evidence>
<comment type="caution">
    <text evidence="7">The sequence shown here is derived from an EMBL/GenBank/DDBJ whole genome shotgun (WGS) entry which is preliminary data.</text>
</comment>
<dbReference type="PANTHER" id="PTHR23069:SF7">
    <property type="entry name" value="P-LOOP CONTAINING NUCLEOSIDE TRIPHOSPHATE HYDROLASES SUPERFAMILY PROTEIN"/>
    <property type="match status" value="1"/>
</dbReference>
<evidence type="ECO:0000256" key="1">
    <source>
        <dbReference type="ARBA" id="ARBA00006914"/>
    </source>
</evidence>